<dbReference type="AlphaFoldDB" id="A0A6J4K037"/>
<protein>
    <submittedName>
        <fullName evidence="2">Uncharacterized protein</fullName>
    </submittedName>
</protein>
<name>A0A6J4K037_9ACTN</name>
<dbReference type="EMBL" id="CADCTT010000036">
    <property type="protein sequence ID" value="CAA9291813.1"/>
    <property type="molecule type" value="Genomic_DNA"/>
</dbReference>
<feature type="compositionally biased region" description="Low complexity" evidence="1">
    <location>
        <begin position="1"/>
        <end position="24"/>
    </location>
</feature>
<proteinExistence type="predicted"/>
<accession>A0A6J4K037</accession>
<reference evidence="2" key="1">
    <citation type="submission" date="2020-02" db="EMBL/GenBank/DDBJ databases">
        <authorList>
            <person name="Meier V. D."/>
        </authorList>
    </citation>
    <scope>NUCLEOTIDE SEQUENCE</scope>
    <source>
        <strain evidence="2">AVDCRST_MAG61</strain>
    </source>
</reference>
<sequence>EHLAGTGRRGVAAPAGAAGDLAHPGRGEPPAGFRLRLRDGARRLLRRRAALPAVVPAQPEAQAPRALPRAERL</sequence>
<evidence type="ECO:0000313" key="2">
    <source>
        <dbReference type="EMBL" id="CAA9291813.1"/>
    </source>
</evidence>
<feature type="non-terminal residue" evidence="2">
    <location>
        <position position="1"/>
    </location>
</feature>
<gene>
    <name evidence="2" type="ORF">AVDCRST_MAG61-235</name>
</gene>
<evidence type="ECO:0000256" key="1">
    <source>
        <dbReference type="SAM" id="MobiDB-lite"/>
    </source>
</evidence>
<organism evidence="2">
    <name type="scientific">uncultured Friedmanniella sp</name>
    <dbReference type="NCBI Taxonomy" id="335381"/>
    <lineage>
        <taxon>Bacteria</taxon>
        <taxon>Bacillati</taxon>
        <taxon>Actinomycetota</taxon>
        <taxon>Actinomycetes</taxon>
        <taxon>Propionibacteriales</taxon>
        <taxon>Nocardioidaceae</taxon>
        <taxon>Friedmanniella</taxon>
        <taxon>environmental samples</taxon>
    </lineage>
</organism>
<feature type="region of interest" description="Disordered" evidence="1">
    <location>
        <begin position="1"/>
        <end position="33"/>
    </location>
</feature>
<feature type="non-terminal residue" evidence="2">
    <location>
        <position position="73"/>
    </location>
</feature>